<dbReference type="InterPro" id="IPR040038">
    <property type="entry name" value="TIPIN/Csm3/Swi3"/>
</dbReference>
<dbReference type="GO" id="GO:0031297">
    <property type="term" value="P:replication fork processing"/>
    <property type="evidence" value="ECO:0007669"/>
    <property type="project" value="UniProtKB-UniRule"/>
</dbReference>
<evidence type="ECO:0000256" key="3">
    <source>
        <dbReference type="ARBA" id="ARBA00011217"/>
    </source>
</evidence>
<comment type="function">
    <text evidence="8">Plays an important role in the control of DNA replication and the maintenance of replication fork stability.</text>
</comment>
<evidence type="ECO:0000259" key="10">
    <source>
        <dbReference type="Pfam" id="PF07962"/>
    </source>
</evidence>
<comment type="caution">
    <text evidence="11">The sequence shown here is derived from an EMBL/GenBank/DDBJ whole genome shotgun (WGS) entry which is preliminary data.</text>
</comment>
<evidence type="ECO:0000256" key="5">
    <source>
        <dbReference type="ARBA" id="ARBA00022880"/>
    </source>
</evidence>
<feature type="domain" description="Chromosome segregation in meiosis protein 3" evidence="10">
    <location>
        <begin position="55"/>
        <end position="157"/>
    </location>
</feature>
<organism evidence="11 12">
    <name type="scientific">Pichia inconspicua</name>
    <dbReference type="NCBI Taxonomy" id="52247"/>
    <lineage>
        <taxon>Eukaryota</taxon>
        <taxon>Fungi</taxon>
        <taxon>Dikarya</taxon>
        <taxon>Ascomycota</taxon>
        <taxon>Saccharomycotina</taxon>
        <taxon>Pichiomycetes</taxon>
        <taxon>Pichiales</taxon>
        <taxon>Pichiaceae</taxon>
        <taxon>Pichia</taxon>
    </lineage>
</organism>
<comment type="subunit">
    <text evidence="3">Component of the fork protection complex (FPC) consisting of TOF1 and CSM3.</text>
</comment>
<evidence type="ECO:0000256" key="8">
    <source>
        <dbReference type="RuleBase" id="RU366049"/>
    </source>
</evidence>
<proteinExistence type="inferred from homology"/>
<evidence type="ECO:0000256" key="7">
    <source>
        <dbReference type="ARBA" id="ARBA00023306"/>
    </source>
</evidence>
<keyword evidence="6 8" id="KW-0539">Nucleus</keyword>
<evidence type="ECO:0000256" key="2">
    <source>
        <dbReference type="ARBA" id="ARBA00006075"/>
    </source>
</evidence>
<dbReference type="STRING" id="52247.A0A4T0WZ10"/>
<evidence type="ECO:0000256" key="1">
    <source>
        <dbReference type="ARBA" id="ARBA00004123"/>
    </source>
</evidence>
<dbReference type="PANTHER" id="PTHR13220">
    <property type="entry name" value="TIMELESS INTERACTING-RELATED"/>
    <property type="match status" value="1"/>
</dbReference>
<dbReference type="GO" id="GO:0003677">
    <property type="term" value="F:DNA binding"/>
    <property type="evidence" value="ECO:0007669"/>
    <property type="project" value="TreeGrafter"/>
</dbReference>
<evidence type="ECO:0000256" key="4">
    <source>
        <dbReference type="ARBA" id="ARBA00022763"/>
    </source>
</evidence>
<evidence type="ECO:0000256" key="9">
    <source>
        <dbReference type="SAM" id="MobiDB-lite"/>
    </source>
</evidence>
<comment type="similarity">
    <text evidence="2 8">Belongs to the CSM3 family.</text>
</comment>
<reference evidence="11 12" key="1">
    <citation type="journal article" date="2019" name="Front. Genet.">
        <title>Whole-Genome Sequencing of the Opportunistic Yeast Pathogen Candida inconspicua Uncovers Its Hybrid Origin.</title>
        <authorList>
            <person name="Mixao V."/>
            <person name="Hansen A.P."/>
            <person name="Saus E."/>
            <person name="Boekhout T."/>
            <person name="Lass-Florl C."/>
            <person name="Gabaldon T."/>
        </authorList>
    </citation>
    <scope>NUCLEOTIDE SEQUENCE [LARGE SCALE GENOMIC DNA]</scope>
    <source>
        <strain evidence="11 12">CBS 180</strain>
    </source>
</reference>
<dbReference type="GO" id="GO:0000076">
    <property type="term" value="P:DNA replication checkpoint signaling"/>
    <property type="evidence" value="ECO:0007669"/>
    <property type="project" value="UniProtKB-UniRule"/>
</dbReference>
<dbReference type="Proteomes" id="UP000307173">
    <property type="component" value="Unassembled WGS sequence"/>
</dbReference>
<evidence type="ECO:0000313" key="11">
    <source>
        <dbReference type="EMBL" id="TID22537.1"/>
    </source>
</evidence>
<keyword evidence="7 8" id="KW-0131">Cell cycle</keyword>
<gene>
    <name evidence="11" type="ORF">CANINC_003312</name>
</gene>
<feature type="region of interest" description="Disordered" evidence="9">
    <location>
        <begin position="343"/>
        <end position="371"/>
    </location>
</feature>
<dbReference type="GO" id="GO:0031298">
    <property type="term" value="C:replication fork protection complex"/>
    <property type="evidence" value="ECO:0007669"/>
    <property type="project" value="TreeGrafter"/>
</dbReference>
<sequence length="386" mass="44350">MSLPHDLSNDAILGLDVDLPLNENYNLSASNENFSVNDSQQGVVQIPKLKRKTDKLTPELLTSNQGVFKILKLAKQFKFEKKAKVHRNYDLNYKSINRVKFGEDHHYKNLTKVLQMYQSWGHELRSHMKFDRFIETVFKGFEDPYMKEWLRNQTREEIRAKMEKETLKEQQKIAQANSLAKEIDTSSGRMQLSINADVDQIQKEVYNDQGNDHEEEWSELFGGNTNNSTEIGEEDIDMSQIREKSYFSNYLRTSSQIPISSSQSELVSDTGKFEDNDEFDAIEGLQSIIEDEENDNVNGESQPNNFSQYIAIGSHKITTDILPTNEDKSYIDGTEIMINQSDTHESQEVYKDNADADSEHAGKNKKALDEDNFSDDEDIDALLLTL</sequence>
<dbReference type="EMBL" id="SELW01000541">
    <property type="protein sequence ID" value="TID22537.1"/>
    <property type="molecule type" value="Genomic_DNA"/>
</dbReference>
<dbReference type="InterPro" id="IPR012923">
    <property type="entry name" value="Csm3"/>
</dbReference>
<evidence type="ECO:0000256" key="6">
    <source>
        <dbReference type="ARBA" id="ARBA00023242"/>
    </source>
</evidence>
<dbReference type="GO" id="GO:0043111">
    <property type="term" value="P:replication fork arrest"/>
    <property type="evidence" value="ECO:0007669"/>
    <property type="project" value="TreeGrafter"/>
</dbReference>
<keyword evidence="4 8" id="KW-0227">DNA damage</keyword>
<feature type="compositionally biased region" description="Basic and acidic residues" evidence="9">
    <location>
        <begin position="343"/>
        <end position="369"/>
    </location>
</feature>
<accession>A0A4T0WZ10</accession>
<dbReference type="OrthoDB" id="3998038at2759"/>
<protein>
    <recommendedName>
        <fullName evidence="8">Chromosome segregation in meiosis protein</fullName>
    </recommendedName>
</protein>
<dbReference type="AlphaFoldDB" id="A0A4T0WZ10"/>
<evidence type="ECO:0000313" key="12">
    <source>
        <dbReference type="Proteomes" id="UP000307173"/>
    </source>
</evidence>
<name>A0A4T0WZ10_9ASCO</name>
<keyword evidence="5" id="KW-0236">DNA replication inhibitor</keyword>
<dbReference type="GO" id="GO:0006974">
    <property type="term" value="P:DNA damage response"/>
    <property type="evidence" value="ECO:0007669"/>
    <property type="project" value="UniProtKB-KW"/>
</dbReference>
<comment type="subcellular location">
    <subcellularLocation>
        <location evidence="1 8">Nucleus</location>
    </subcellularLocation>
</comment>
<dbReference type="PANTHER" id="PTHR13220:SF11">
    <property type="entry name" value="TIMELESS-INTERACTING PROTEIN"/>
    <property type="match status" value="1"/>
</dbReference>
<keyword evidence="12" id="KW-1185">Reference proteome</keyword>
<dbReference type="Pfam" id="PF07962">
    <property type="entry name" value="Swi3"/>
    <property type="match status" value="1"/>
</dbReference>